<organism evidence="1 2">
    <name type="scientific">Bradyrhizobium erythrophlei</name>
    <dbReference type="NCBI Taxonomy" id="1437360"/>
    <lineage>
        <taxon>Bacteria</taxon>
        <taxon>Pseudomonadati</taxon>
        <taxon>Pseudomonadota</taxon>
        <taxon>Alphaproteobacteria</taxon>
        <taxon>Hyphomicrobiales</taxon>
        <taxon>Nitrobacteraceae</taxon>
        <taxon>Bradyrhizobium</taxon>
    </lineage>
</organism>
<dbReference type="InterPro" id="IPR046038">
    <property type="entry name" value="DUF5996"/>
</dbReference>
<evidence type="ECO:0000313" key="1">
    <source>
        <dbReference type="EMBL" id="SHH93141.1"/>
    </source>
</evidence>
<evidence type="ECO:0000313" key="2">
    <source>
        <dbReference type="Proteomes" id="UP000189796"/>
    </source>
</evidence>
<dbReference type="EMBL" id="LT670817">
    <property type="protein sequence ID" value="SHH93141.1"/>
    <property type="molecule type" value="Genomic_DNA"/>
</dbReference>
<accession>A0A1M5X026</accession>
<evidence type="ECO:0008006" key="3">
    <source>
        <dbReference type="Google" id="ProtNLM"/>
    </source>
</evidence>
<gene>
    <name evidence="1" type="ORF">SAMN05443248_6917</name>
</gene>
<proteinExistence type="predicted"/>
<dbReference type="Pfam" id="PF19459">
    <property type="entry name" value="DUF5996"/>
    <property type="match status" value="1"/>
</dbReference>
<reference evidence="1 2" key="1">
    <citation type="submission" date="2016-11" db="EMBL/GenBank/DDBJ databases">
        <authorList>
            <person name="Jaros S."/>
            <person name="Januszkiewicz K."/>
            <person name="Wedrychowicz H."/>
        </authorList>
    </citation>
    <scope>NUCLEOTIDE SEQUENCE [LARGE SCALE GENOMIC DNA]</scope>
    <source>
        <strain evidence="1 2">GAS138</strain>
    </source>
</reference>
<sequence length="319" mass="35494">MSNAPQISPQLPWPELPTAAWRETYATLQLWTQIAGKIRLVRTPWLNHSWHVALYVTARGLTTSPIPDNIRTFQIDFDFIDHALRISTSDGATREFALAGQSVASFYAAVMAALADLGIHIEIDEIPNELPEPIRFSQDTQHASYDPDAVRRFFQILVNADRVFKQFRTGFLGKASPVHFFWGSFDLAVTRFSGRRAPRHPGGVPHLSDDVACEAYSHEVSSAGFWPGSGAIDYPAFYSYAYPEPPGFRTTRVRPDAAFFSEALGEFILPYDAVRTAAAPDQALLEFLQSTYEAAADAAKWDRDSLECPLGQPGVVRQV</sequence>
<dbReference type="AlphaFoldDB" id="A0A1M5X026"/>
<dbReference type="Proteomes" id="UP000189796">
    <property type="component" value="Chromosome I"/>
</dbReference>
<name>A0A1M5X026_9BRAD</name>
<protein>
    <recommendedName>
        <fullName evidence="3">Ava_C0101 and related proteins</fullName>
    </recommendedName>
</protein>
<dbReference type="RefSeq" id="WP_079605217.1">
    <property type="nucleotide sequence ID" value="NZ_LT670817.1"/>
</dbReference>
<dbReference type="OrthoDB" id="9800945at2"/>